<reference evidence="12" key="1">
    <citation type="submission" date="2021-02" db="EMBL/GenBank/DDBJ databases">
        <authorList>
            <person name="Nowell W R."/>
        </authorList>
    </citation>
    <scope>NUCLEOTIDE SEQUENCE</scope>
</reference>
<dbReference type="PANTHER" id="PTHR11893:SF36">
    <property type="entry name" value="INNEXIN-5"/>
    <property type="match status" value="1"/>
</dbReference>
<dbReference type="GlyCosmos" id="A0A816MQI5">
    <property type="glycosylation" value="1 site, No reported glycans"/>
</dbReference>
<protein>
    <recommendedName>
        <fullName evidence="10">Innexin</fullName>
    </recommendedName>
</protein>
<dbReference type="AlphaFoldDB" id="A0A816MQI5"/>
<keyword evidence="9" id="KW-0325">Glycoprotein</keyword>
<keyword evidence="6 10" id="KW-0406">Ion transport</keyword>
<evidence type="ECO:0000256" key="6">
    <source>
        <dbReference type="ARBA" id="ARBA00023065"/>
    </source>
</evidence>
<evidence type="ECO:0000256" key="7">
    <source>
        <dbReference type="ARBA" id="ARBA00023136"/>
    </source>
</evidence>
<dbReference type="GO" id="GO:0034220">
    <property type="term" value="P:monoatomic ion transmembrane transport"/>
    <property type="evidence" value="ECO:0007669"/>
    <property type="project" value="UniProtKB-KW"/>
</dbReference>
<dbReference type="EMBL" id="CAJNRG010006254">
    <property type="protein sequence ID" value="CAF2084091.1"/>
    <property type="molecule type" value="Genomic_DNA"/>
</dbReference>
<comment type="caution">
    <text evidence="12">The sequence shown here is derived from an EMBL/GenBank/DDBJ whole genome shotgun (WGS) entry which is preliminary data.</text>
</comment>
<keyword evidence="8 10" id="KW-0407">Ion channel</keyword>
<feature type="region of interest" description="Disordered" evidence="11">
    <location>
        <begin position="470"/>
        <end position="491"/>
    </location>
</feature>
<evidence type="ECO:0000256" key="4">
    <source>
        <dbReference type="ARBA" id="ARBA00022692"/>
    </source>
</evidence>
<dbReference type="EMBL" id="CAJNRF010001482">
    <property type="protein sequence ID" value="CAF2010947.1"/>
    <property type="molecule type" value="Genomic_DNA"/>
</dbReference>
<feature type="transmembrane region" description="Helical" evidence="10">
    <location>
        <begin position="219"/>
        <end position="241"/>
    </location>
</feature>
<dbReference type="GO" id="GO:0005886">
    <property type="term" value="C:plasma membrane"/>
    <property type="evidence" value="ECO:0007669"/>
    <property type="project" value="UniProtKB-SubCell"/>
</dbReference>
<feature type="transmembrane region" description="Helical" evidence="10">
    <location>
        <begin position="103"/>
        <end position="120"/>
    </location>
</feature>
<dbReference type="Proteomes" id="UP000663856">
    <property type="component" value="Unassembled WGS sequence"/>
</dbReference>
<dbReference type="PRINTS" id="PR01262">
    <property type="entry name" value="INNEXIN"/>
</dbReference>
<evidence type="ECO:0000256" key="2">
    <source>
        <dbReference type="ARBA" id="ARBA00022448"/>
    </source>
</evidence>
<evidence type="ECO:0000256" key="11">
    <source>
        <dbReference type="SAM" id="MobiDB-lite"/>
    </source>
</evidence>
<keyword evidence="5 10" id="KW-1133">Transmembrane helix</keyword>
<feature type="transmembrane region" description="Helical" evidence="10">
    <location>
        <begin position="190"/>
        <end position="212"/>
    </location>
</feature>
<feature type="compositionally biased region" description="Polar residues" evidence="11">
    <location>
        <begin position="480"/>
        <end position="491"/>
    </location>
</feature>
<comment type="function">
    <text evidence="10">Structural component of the gap junctions.</text>
</comment>
<sequence>MVDIIYIITLVPTILLSSLRSDDDAFDKINYKYTVALLVLFATITATKQFEDDRIECWNRANFIKSYIAYTNQICYISSTYYVNRNKTISDNIQDRMDRRLNYYQWTPFIILLMALFFYIPRLLWRALSVRSGIDLLDLVEAADDIRTVKEFDGHNLIVKHIVDTIDMYVDDARRQVDAEKRQTPLFKKLFQLICCMTGKFLGNYFITLYIFAKLYYILNVILQICLLNIFLGTNFLQFGFESVRLFRYGLNQPESKYFPRETFCDFYVREPLRGGEPLQRITVQCVLTVNLFNQQIFTLLWIWFVTLFFLNIYSLCAWIGRLAIYKNRYNFIRSRLTRTSRNEIARFRFDFKHSTREQGDFVHEALIRAFIMEYLEQDGYFFIRMLTANVSDFIVQEIIEKLWDSYVMRYGEKDAINAELSYSSNRSEEPTSTITSTNYRMQRVAGELRDASDSKRKYLKQLSEVGPFLSEPMTADDAISSSNQQKTQQV</sequence>
<feature type="transmembrane region" description="Helical" evidence="10">
    <location>
        <begin position="301"/>
        <end position="325"/>
    </location>
</feature>
<organism evidence="12 14">
    <name type="scientific">Rotaria magnacalcarata</name>
    <dbReference type="NCBI Taxonomy" id="392030"/>
    <lineage>
        <taxon>Eukaryota</taxon>
        <taxon>Metazoa</taxon>
        <taxon>Spiralia</taxon>
        <taxon>Gnathifera</taxon>
        <taxon>Rotifera</taxon>
        <taxon>Eurotatoria</taxon>
        <taxon>Bdelloidea</taxon>
        <taxon>Philodinida</taxon>
        <taxon>Philodinidae</taxon>
        <taxon>Rotaria</taxon>
    </lineage>
</organism>
<proteinExistence type="inferred from homology"/>
<name>A0A816MQI5_9BILA</name>
<dbReference type="PANTHER" id="PTHR11893">
    <property type="entry name" value="INNEXIN"/>
    <property type="match status" value="1"/>
</dbReference>
<evidence type="ECO:0000256" key="1">
    <source>
        <dbReference type="ARBA" id="ARBA00004651"/>
    </source>
</evidence>
<gene>
    <name evidence="10" type="primary">inx</name>
    <name evidence="12" type="ORF">WKI299_LOCUS5213</name>
    <name evidence="13" type="ORF">XDN619_LOCUS15325</name>
</gene>
<keyword evidence="3" id="KW-1003">Cell membrane</keyword>
<dbReference type="PROSITE" id="PS51013">
    <property type="entry name" value="PANNEXIN"/>
    <property type="match status" value="1"/>
</dbReference>
<dbReference type="GO" id="GO:0005921">
    <property type="term" value="C:gap junction"/>
    <property type="evidence" value="ECO:0007669"/>
    <property type="project" value="UniProtKB-UniRule"/>
</dbReference>
<evidence type="ECO:0000313" key="13">
    <source>
        <dbReference type="EMBL" id="CAF2084091.1"/>
    </source>
</evidence>
<evidence type="ECO:0000256" key="8">
    <source>
        <dbReference type="ARBA" id="ARBA00023303"/>
    </source>
</evidence>
<dbReference type="Pfam" id="PF00876">
    <property type="entry name" value="Innexin"/>
    <property type="match status" value="1"/>
</dbReference>
<dbReference type="InterPro" id="IPR000990">
    <property type="entry name" value="Innexin"/>
</dbReference>
<accession>A0A816MQI5</accession>
<keyword evidence="2 10" id="KW-0813">Transport</keyword>
<dbReference type="Proteomes" id="UP000663887">
    <property type="component" value="Unassembled WGS sequence"/>
</dbReference>
<feature type="glycosylation site" description="N-linked (GlcNAc...) asparagine" evidence="9">
    <location>
        <position position="62"/>
    </location>
</feature>
<evidence type="ECO:0000256" key="9">
    <source>
        <dbReference type="PIRSR" id="PIRSR600990-52"/>
    </source>
</evidence>
<comment type="similarity">
    <text evidence="10">Belongs to the pannexin family.</text>
</comment>
<comment type="subcellular location">
    <subcellularLocation>
        <location evidence="1 10">Cell membrane</location>
        <topology evidence="1 10">Multi-pass membrane protein</topology>
    </subcellularLocation>
</comment>
<keyword evidence="7 10" id="KW-0472">Membrane</keyword>
<evidence type="ECO:0000256" key="10">
    <source>
        <dbReference type="RuleBase" id="RU010713"/>
    </source>
</evidence>
<evidence type="ECO:0000313" key="14">
    <source>
        <dbReference type="Proteomes" id="UP000663856"/>
    </source>
</evidence>
<evidence type="ECO:0000256" key="3">
    <source>
        <dbReference type="ARBA" id="ARBA00022475"/>
    </source>
</evidence>
<keyword evidence="4 10" id="KW-0812">Transmembrane</keyword>
<evidence type="ECO:0000313" key="12">
    <source>
        <dbReference type="EMBL" id="CAF2010947.1"/>
    </source>
</evidence>
<evidence type="ECO:0000256" key="5">
    <source>
        <dbReference type="ARBA" id="ARBA00022989"/>
    </source>
</evidence>